<evidence type="ECO:0000313" key="2">
    <source>
        <dbReference type="Proteomes" id="UP001220010"/>
    </source>
</evidence>
<dbReference type="Gene3D" id="3.40.50.10800">
    <property type="entry name" value="NadA-like"/>
    <property type="match status" value="2"/>
</dbReference>
<dbReference type="EMBL" id="JARFPK010000003">
    <property type="protein sequence ID" value="MDF0589804.1"/>
    <property type="molecule type" value="Genomic_DNA"/>
</dbReference>
<dbReference type="Pfam" id="PF02445">
    <property type="entry name" value="NadA"/>
    <property type="match status" value="1"/>
</dbReference>
<organism evidence="1 2">
    <name type="scientific">Candidatus Methanocrinis natronophilus</name>
    <dbReference type="NCBI Taxonomy" id="3033396"/>
    <lineage>
        <taxon>Archaea</taxon>
        <taxon>Methanobacteriati</taxon>
        <taxon>Methanobacteriota</taxon>
        <taxon>Stenosarchaea group</taxon>
        <taxon>Methanomicrobia</taxon>
        <taxon>Methanotrichales</taxon>
        <taxon>Methanotrichaceae</taxon>
        <taxon>Methanocrinis</taxon>
    </lineage>
</organism>
<keyword evidence="1" id="KW-0808">Transferase</keyword>
<dbReference type="Proteomes" id="UP001220010">
    <property type="component" value="Unassembled WGS sequence"/>
</dbReference>
<comment type="caution">
    <text evidence="1">The sequence shown here is derived from an EMBL/GenBank/DDBJ whole genome shotgun (WGS) entry which is preliminary data.</text>
</comment>
<evidence type="ECO:0000313" key="1">
    <source>
        <dbReference type="EMBL" id="MDF0589804.1"/>
    </source>
</evidence>
<dbReference type="EC" id="2.5.1.72" evidence="1"/>
<dbReference type="GO" id="GO:0016740">
    <property type="term" value="F:transferase activity"/>
    <property type="evidence" value="ECO:0007669"/>
    <property type="project" value="UniProtKB-KW"/>
</dbReference>
<reference evidence="1 2" key="1">
    <citation type="submission" date="2023-03" db="EMBL/GenBank/DDBJ databases">
        <title>WGS of Methanotrichaceae archaeon Mx.</title>
        <authorList>
            <person name="Sorokin D.Y."/>
            <person name="Merkel A.Y."/>
        </authorList>
    </citation>
    <scope>NUCLEOTIDE SEQUENCE [LARGE SCALE GENOMIC DNA]</scope>
    <source>
        <strain evidence="1 2">Mx</strain>
    </source>
</reference>
<keyword evidence="2" id="KW-1185">Reference proteome</keyword>
<dbReference type="SUPFAM" id="SSF142754">
    <property type="entry name" value="NadA-like"/>
    <property type="match status" value="1"/>
</dbReference>
<dbReference type="RefSeq" id="WP_316965582.1">
    <property type="nucleotide sequence ID" value="NZ_JARFPK010000003.1"/>
</dbReference>
<accession>A0ABT5X529</accession>
<proteinExistence type="predicted"/>
<dbReference type="InterPro" id="IPR003473">
    <property type="entry name" value="NadA"/>
</dbReference>
<dbReference type="InterPro" id="IPR036094">
    <property type="entry name" value="NadA_sf"/>
</dbReference>
<sequence>MFVPDRDLADYVSRWTEKKIIKWDGYCYVHDRFTPEEVKAARLARRSIERMLYL</sequence>
<name>A0ABT5X529_9EURY</name>
<protein>
    <submittedName>
        <fullName evidence="1">Quinolinate synthase NadA</fullName>
        <ecNumber evidence="1">2.5.1.72</ecNumber>
    </submittedName>
</protein>
<gene>
    <name evidence="1" type="primary">nadA</name>
    <name evidence="1" type="ORF">P0O15_01240</name>
</gene>